<comment type="caution">
    <text evidence="2">The sequence shown here is derived from an EMBL/GenBank/DDBJ whole genome shotgun (WGS) entry which is preliminary data.</text>
</comment>
<dbReference type="EMBL" id="AGJL01000019">
    <property type="protein sequence ID" value="EHP86931.1"/>
    <property type="molecule type" value="Genomic_DNA"/>
</dbReference>
<dbReference type="AlphaFoldDB" id="H1KYM7"/>
<evidence type="ECO:0000259" key="1">
    <source>
        <dbReference type="PROSITE" id="PS51766"/>
    </source>
</evidence>
<organism evidence="2 3">
    <name type="scientific">Methanotorris formicicus Mc-S-70</name>
    <dbReference type="NCBI Taxonomy" id="647171"/>
    <lineage>
        <taxon>Archaea</taxon>
        <taxon>Methanobacteriati</taxon>
        <taxon>Methanobacteriota</taxon>
        <taxon>Methanomada group</taxon>
        <taxon>Methanococci</taxon>
        <taxon>Methanococcales</taxon>
        <taxon>Methanocaldococcaceae</taxon>
        <taxon>Methanotorris</taxon>
    </lineage>
</organism>
<dbReference type="RefSeq" id="WP_007044339.1">
    <property type="nucleotide sequence ID" value="NZ_AGJL01000019.1"/>
</dbReference>
<dbReference type="InterPro" id="IPR016134">
    <property type="entry name" value="Dockerin_dom"/>
</dbReference>
<proteinExistence type="predicted"/>
<gene>
    <name evidence="2" type="ORF">MetfoDRAFT_0900</name>
</gene>
<dbReference type="Gene3D" id="1.10.1330.10">
    <property type="entry name" value="Dockerin domain"/>
    <property type="match status" value="1"/>
</dbReference>
<protein>
    <submittedName>
        <fullName evidence="2">Periplasmic binding protein</fullName>
    </submittedName>
</protein>
<accession>H1KYM7</accession>
<evidence type="ECO:0000313" key="3">
    <source>
        <dbReference type="Proteomes" id="UP000003706"/>
    </source>
</evidence>
<dbReference type="SUPFAM" id="SSF63446">
    <property type="entry name" value="Type I dockerin domain"/>
    <property type="match status" value="1"/>
</dbReference>
<feature type="domain" description="Dockerin" evidence="1">
    <location>
        <begin position="18"/>
        <end position="77"/>
    </location>
</feature>
<dbReference type="InterPro" id="IPR036439">
    <property type="entry name" value="Dockerin_dom_sf"/>
</dbReference>
<reference evidence="2 3" key="1">
    <citation type="submission" date="2011-09" db="EMBL/GenBank/DDBJ databases">
        <title>The draft genome of Methanotorris formicicus Mc-S-70.</title>
        <authorList>
            <consortium name="US DOE Joint Genome Institute (JGI-PGF)"/>
            <person name="Lucas S."/>
            <person name="Han J."/>
            <person name="Lapidus A."/>
            <person name="Cheng J.-F."/>
            <person name="Goodwin L."/>
            <person name="Pitluck S."/>
            <person name="Peters L."/>
            <person name="Land M.L."/>
            <person name="Hauser L."/>
            <person name="Sieprawska-Lupa M."/>
            <person name="Takai K."/>
            <person name="Miyazaki J."/>
            <person name="Whitman W."/>
            <person name="Woyke T.J."/>
        </authorList>
    </citation>
    <scope>NUCLEOTIDE SEQUENCE [LARGE SCALE GENOMIC DNA]</scope>
    <source>
        <strain evidence="2 3">Mc-S-70</strain>
    </source>
</reference>
<dbReference type="PATRIC" id="fig|647171.4.peg.888"/>
<dbReference type="STRING" id="647171.MetfoDRAFT_0900"/>
<dbReference type="Proteomes" id="UP000003706">
    <property type="component" value="Unassembled WGS sequence"/>
</dbReference>
<sequence length="231" mass="26528">MKRIILVLLALIVMPISLGFKIGDINHDGSVDIADVVYLFKHRNIPLDEGDVNCDNSIDIADVVYLFKNYDEMRKPVVFAETFQLEPHWDEGYCIVVDADGKKFVILKEGAKNPNIPDAKVFRVPLKRVVSGDQILLGTAHITKDDTIIDSIKAMQYLNSIAPKYKNELPRLYERYQNGDILDAGRWTKPNYENIINSNPEIVFIYKFKYTESMKKKFDELNINYARTGAY</sequence>
<dbReference type="PROSITE" id="PS00018">
    <property type="entry name" value="EF_HAND_1"/>
    <property type="match status" value="2"/>
</dbReference>
<name>H1KYM7_9EURY</name>
<dbReference type="GO" id="GO:0000272">
    <property type="term" value="P:polysaccharide catabolic process"/>
    <property type="evidence" value="ECO:0007669"/>
    <property type="project" value="InterPro"/>
</dbReference>
<evidence type="ECO:0000313" key="2">
    <source>
        <dbReference type="EMBL" id="EHP86931.1"/>
    </source>
</evidence>
<keyword evidence="3" id="KW-1185">Reference proteome</keyword>
<dbReference type="Gene3D" id="3.40.50.1980">
    <property type="entry name" value="Nitrogenase molybdenum iron protein domain"/>
    <property type="match status" value="1"/>
</dbReference>
<dbReference type="InterPro" id="IPR018247">
    <property type="entry name" value="EF_Hand_1_Ca_BS"/>
</dbReference>
<dbReference type="OrthoDB" id="24039at2157"/>
<dbReference type="PROSITE" id="PS51766">
    <property type="entry name" value="DOCKERIN"/>
    <property type="match status" value="1"/>
</dbReference>
<dbReference type="SUPFAM" id="SSF53807">
    <property type="entry name" value="Helical backbone' metal receptor"/>
    <property type="match status" value="1"/>
</dbReference>